<dbReference type="InterPro" id="IPR027417">
    <property type="entry name" value="P-loop_NTPase"/>
</dbReference>
<dbReference type="Proteomes" id="UP000886878">
    <property type="component" value="Unassembled WGS sequence"/>
</dbReference>
<reference evidence="6" key="1">
    <citation type="journal article" date="2021" name="PeerJ">
        <title>Extensive microbial diversity within the chicken gut microbiome revealed by metagenomics and culture.</title>
        <authorList>
            <person name="Gilroy R."/>
            <person name="Ravi A."/>
            <person name="Getino M."/>
            <person name="Pursley I."/>
            <person name="Horton D.L."/>
            <person name="Alikhan N.F."/>
            <person name="Baker D."/>
            <person name="Gharbi K."/>
            <person name="Hall N."/>
            <person name="Watson M."/>
            <person name="Adriaenssens E.M."/>
            <person name="Foster-Nyarko E."/>
            <person name="Jarju S."/>
            <person name="Secka A."/>
            <person name="Antonio M."/>
            <person name="Oren A."/>
            <person name="Chaudhuri R.R."/>
            <person name="La Ragione R."/>
            <person name="Hildebrand F."/>
            <person name="Pallen M.J."/>
        </authorList>
    </citation>
    <scope>NUCLEOTIDE SEQUENCE</scope>
    <source>
        <strain evidence="6">ChiHejej3B27-2180</strain>
    </source>
</reference>
<dbReference type="SMART" id="SM00382">
    <property type="entry name" value="AAA"/>
    <property type="match status" value="1"/>
</dbReference>
<keyword evidence="4 6" id="KW-0067">ATP-binding</keyword>
<dbReference type="Pfam" id="PF00005">
    <property type="entry name" value="ABC_tran"/>
    <property type="match status" value="1"/>
</dbReference>
<evidence type="ECO:0000256" key="4">
    <source>
        <dbReference type="ARBA" id="ARBA00022840"/>
    </source>
</evidence>
<proteinExistence type="inferred from homology"/>
<dbReference type="GO" id="GO:0016887">
    <property type="term" value="F:ATP hydrolysis activity"/>
    <property type="evidence" value="ECO:0007669"/>
    <property type="project" value="InterPro"/>
</dbReference>
<protein>
    <submittedName>
        <fullName evidence="6">ABC transporter ATP-binding protein</fullName>
    </submittedName>
</protein>
<dbReference type="AlphaFoldDB" id="A0A9D1QRF5"/>
<dbReference type="InterPro" id="IPR050763">
    <property type="entry name" value="ABC_transporter_ATP-binding"/>
</dbReference>
<accession>A0A9D1QRF5</accession>
<dbReference type="SUPFAM" id="SSF52540">
    <property type="entry name" value="P-loop containing nucleoside triphosphate hydrolases"/>
    <property type="match status" value="1"/>
</dbReference>
<dbReference type="InterPro" id="IPR003593">
    <property type="entry name" value="AAA+_ATPase"/>
</dbReference>
<keyword evidence="2" id="KW-0813">Transport</keyword>
<dbReference type="PROSITE" id="PS50893">
    <property type="entry name" value="ABC_TRANSPORTER_2"/>
    <property type="match status" value="1"/>
</dbReference>
<dbReference type="PANTHER" id="PTHR42711">
    <property type="entry name" value="ABC TRANSPORTER ATP-BINDING PROTEIN"/>
    <property type="match status" value="1"/>
</dbReference>
<evidence type="ECO:0000259" key="5">
    <source>
        <dbReference type="PROSITE" id="PS50893"/>
    </source>
</evidence>
<evidence type="ECO:0000256" key="3">
    <source>
        <dbReference type="ARBA" id="ARBA00022741"/>
    </source>
</evidence>
<dbReference type="PANTHER" id="PTHR42711:SF5">
    <property type="entry name" value="ABC TRANSPORTER ATP-BINDING PROTEIN NATA"/>
    <property type="match status" value="1"/>
</dbReference>
<dbReference type="Gene3D" id="3.40.50.300">
    <property type="entry name" value="P-loop containing nucleotide triphosphate hydrolases"/>
    <property type="match status" value="1"/>
</dbReference>
<comment type="similarity">
    <text evidence="1">Belongs to the ABC transporter superfamily.</text>
</comment>
<sequence length="285" mass="31667">MLIETTNLVKKYGKKLALNKVNLQINRGQLVAYLGTNGAGKSTTINILTGLLAPSAGVVTVANVLKIGVVFQNSVLDNQLTVQDNLQLRAKMYRHFSTAWLTELISLIGIKGFLHQKYGTLSEGQKRRVDIARALINQPDLLFLDEPTTGLDLQTRLAIWQLLQKLQKEQGLTIFLTTHYVEEAANADQMYILENGQILASGSAAEIKAQYAPTRLIVTSSASTHFTTEGQLTRLSANRVEITSLSDQEDLAFLSRYRDVIDHFEYRPGSIDEAFIAITEKEEQS</sequence>
<feature type="domain" description="ABC transporter" evidence="5">
    <location>
        <begin position="3"/>
        <end position="220"/>
    </location>
</feature>
<evidence type="ECO:0000256" key="1">
    <source>
        <dbReference type="ARBA" id="ARBA00005417"/>
    </source>
</evidence>
<keyword evidence="3" id="KW-0547">Nucleotide-binding</keyword>
<reference evidence="6" key="2">
    <citation type="submission" date="2021-04" db="EMBL/GenBank/DDBJ databases">
        <authorList>
            <person name="Gilroy R."/>
        </authorList>
    </citation>
    <scope>NUCLEOTIDE SEQUENCE</scope>
    <source>
        <strain evidence="6">ChiHejej3B27-2180</strain>
    </source>
</reference>
<gene>
    <name evidence="6" type="ORF">H9876_04645</name>
</gene>
<dbReference type="EMBL" id="DXGK01000097">
    <property type="protein sequence ID" value="HIW70641.1"/>
    <property type="molecule type" value="Genomic_DNA"/>
</dbReference>
<evidence type="ECO:0000256" key="2">
    <source>
        <dbReference type="ARBA" id="ARBA00022448"/>
    </source>
</evidence>
<evidence type="ECO:0000313" key="6">
    <source>
        <dbReference type="EMBL" id="HIW70641.1"/>
    </source>
</evidence>
<dbReference type="GO" id="GO:0005524">
    <property type="term" value="F:ATP binding"/>
    <property type="evidence" value="ECO:0007669"/>
    <property type="project" value="UniProtKB-KW"/>
</dbReference>
<dbReference type="InterPro" id="IPR003439">
    <property type="entry name" value="ABC_transporter-like_ATP-bd"/>
</dbReference>
<organism evidence="6 7">
    <name type="scientific">Candidatus Limosilactobacillus merdipullorum</name>
    <dbReference type="NCBI Taxonomy" id="2838653"/>
    <lineage>
        <taxon>Bacteria</taxon>
        <taxon>Bacillati</taxon>
        <taxon>Bacillota</taxon>
        <taxon>Bacilli</taxon>
        <taxon>Lactobacillales</taxon>
        <taxon>Lactobacillaceae</taxon>
        <taxon>Limosilactobacillus</taxon>
    </lineage>
</organism>
<evidence type="ECO:0000313" key="7">
    <source>
        <dbReference type="Proteomes" id="UP000886878"/>
    </source>
</evidence>
<comment type="caution">
    <text evidence="6">The sequence shown here is derived from an EMBL/GenBank/DDBJ whole genome shotgun (WGS) entry which is preliminary data.</text>
</comment>
<name>A0A9D1QRF5_9LACO</name>